<evidence type="ECO:0000313" key="2">
    <source>
        <dbReference type="EMBL" id="BDZ44590.1"/>
    </source>
</evidence>
<dbReference type="Proteomes" id="UP001321498">
    <property type="component" value="Chromosome"/>
</dbReference>
<keyword evidence="3" id="KW-1185">Reference proteome</keyword>
<organism evidence="2 3">
    <name type="scientific">Naasia aerilata</name>
    <dbReference type="NCBI Taxonomy" id="1162966"/>
    <lineage>
        <taxon>Bacteria</taxon>
        <taxon>Bacillati</taxon>
        <taxon>Actinomycetota</taxon>
        <taxon>Actinomycetes</taxon>
        <taxon>Micrococcales</taxon>
        <taxon>Microbacteriaceae</taxon>
        <taxon>Naasia</taxon>
    </lineage>
</organism>
<dbReference type="EMBL" id="AP027731">
    <property type="protein sequence ID" value="BDZ44590.1"/>
    <property type="molecule type" value="Genomic_DNA"/>
</dbReference>
<sequence length="240" mass="25898">MPIESEDRASDSAYVLRVWRGRASGTETMTSIATSNWELVFWEEDGVVHAAARGPETAASEAKLSGDSASFGITFAHGAWMPHLPVAGIVDGGVESVHATARSFVLAGEQWELPDFDNAEQFVEKLVRAALLVRDPLVDEVVWGGAARVGSRSVQRRVAGATGLTQGAIRQIDRAREAAILIAAGVPALDVVHRLGYYDQPHLARALQRYIGRTATQLRNPQGQSDALSLLYKREEPGVS</sequence>
<proteinExistence type="predicted"/>
<dbReference type="InterPro" id="IPR018060">
    <property type="entry name" value="HTH_AraC"/>
</dbReference>
<reference evidence="3" key="1">
    <citation type="journal article" date="2019" name="Int. J. Syst. Evol. Microbiol.">
        <title>The Global Catalogue of Microorganisms (GCM) 10K type strain sequencing project: providing services to taxonomists for standard genome sequencing and annotation.</title>
        <authorList>
            <consortium name="The Broad Institute Genomics Platform"/>
            <consortium name="The Broad Institute Genome Sequencing Center for Infectious Disease"/>
            <person name="Wu L."/>
            <person name="Ma J."/>
        </authorList>
    </citation>
    <scope>NUCLEOTIDE SEQUENCE [LARGE SCALE GENOMIC DNA]</scope>
    <source>
        <strain evidence="3">NBRC 108725</strain>
    </source>
</reference>
<dbReference type="Pfam" id="PF12833">
    <property type="entry name" value="HTH_18"/>
    <property type="match status" value="1"/>
</dbReference>
<accession>A0ABM8G8T3</accession>
<dbReference type="Gene3D" id="1.10.10.60">
    <property type="entry name" value="Homeodomain-like"/>
    <property type="match status" value="1"/>
</dbReference>
<name>A0ABM8G8T3_9MICO</name>
<dbReference type="SMART" id="SM00342">
    <property type="entry name" value="HTH_ARAC"/>
    <property type="match status" value="1"/>
</dbReference>
<dbReference type="PROSITE" id="PS01124">
    <property type="entry name" value="HTH_ARAC_FAMILY_2"/>
    <property type="match status" value="1"/>
</dbReference>
<gene>
    <name evidence="2" type="ORF">GCM10025866_04990</name>
</gene>
<evidence type="ECO:0000313" key="3">
    <source>
        <dbReference type="Proteomes" id="UP001321498"/>
    </source>
</evidence>
<feature type="domain" description="HTH araC/xylS-type" evidence="1">
    <location>
        <begin position="149"/>
        <end position="221"/>
    </location>
</feature>
<protein>
    <submittedName>
        <fullName evidence="2">AraC family transcriptional regulator</fullName>
    </submittedName>
</protein>
<evidence type="ECO:0000259" key="1">
    <source>
        <dbReference type="PROSITE" id="PS01124"/>
    </source>
</evidence>